<dbReference type="RefSeq" id="WP_194310919.1">
    <property type="nucleotide sequence ID" value="NZ_JADHEC010000004.1"/>
</dbReference>
<evidence type="ECO:0000313" key="1">
    <source>
        <dbReference type="EMBL" id="MBF2707659.1"/>
    </source>
</evidence>
<keyword evidence="2" id="KW-1185">Reference proteome</keyword>
<dbReference type="InterPro" id="IPR025667">
    <property type="entry name" value="SprB_repeat"/>
</dbReference>
<name>A0A930XZQ9_9FLAO</name>
<dbReference type="EMBL" id="JADHEC010000004">
    <property type="protein sequence ID" value="MBF2707659.1"/>
    <property type="molecule type" value="Genomic_DNA"/>
</dbReference>
<proteinExistence type="predicted"/>
<evidence type="ECO:0000313" key="2">
    <source>
        <dbReference type="Proteomes" id="UP000646211"/>
    </source>
</evidence>
<dbReference type="AlphaFoldDB" id="A0A930XZQ9"/>
<comment type="caution">
    <text evidence="1">The sequence shown here is derived from an EMBL/GenBank/DDBJ whole genome shotgun (WGS) entry which is preliminary data.</text>
</comment>
<gene>
    <name evidence="1" type="ORF">IR213_03510</name>
</gene>
<dbReference type="Proteomes" id="UP000646211">
    <property type="component" value="Unassembled WGS sequence"/>
</dbReference>
<sequence length="731" mass="77022">ATGGTGTITYKVNGNVATSPFTASAAGDYTIVATDANGCTDTKTVKVTIPTKVSLTAKGTEFCYGGKGEITFEATGGTGAIAYTVNGESATSPLSISQAGWYTIVATDENGCSDTKKVEVIINPLPTIKCEAKTFAVDCGDTKDQIQTKLDGSFRSWYTADFMANNPTVDGVDVVYTTVPSIAELDAMILSNPLDAPIKVTFYIENTKTGCESSCNSEFSYKNPCDIGCNATPTNYACYGEQGKLSISGGGSTPPYTLFVYQFGDVNKTPLAGSPYIFNPADLTNNSFTKDIDLLAGDYSYVFTDGFDAGCDNNNVPITITGPTSALDLVALQHTDETCSISAKGTITANFSGGTAPYQLQLDGGAPFAAESPYTFNDISAGQHTVYVYDSGYVVETHVSGCSDQESVNVELIPCNAHCTYTQGYYGNDGGTSCADGVSYSTKGLIAKALDSYPLDTMTIGLPGKSVSMSNNATDIGKIIKVLPGGGSSVVLSSGNFTITTMPASYLRKGNINNTLLAQTITLGLNLGIDSKLGAFGLEVGKLAIAAPQGGCGTNIPKTRSCSYDIYTPTINEYKYYDMPSVIGLLPTKTVRGLFEMANKALGGGVLPAGITLSNLASVVDLINNIFDECKISMGYDQRPLTCQADRAAFDVNPVPIDDYATITYQFSYVSDVTIEVWSIGGIKLYSQLDTNITSCLGKQVPINYLFTASGSYIIKINTNIGSSSRTVIKN</sequence>
<dbReference type="Pfam" id="PF13573">
    <property type="entry name" value="SprB"/>
    <property type="match status" value="1"/>
</dbReference>
<feature type="non-terminal residue" evidence="1">
    <location>
        <position position="1"/>
    </location>
</feature>
<organism evidence="1 2">
    <name type="scientific">Flavobacterium soyangense</name>
    <dbReference type="NCBI Taxonomy" id="2023265"/>
    <lineage>
        <taxon>Bacteria</taxon>
        <taxon>Pseudomonadati</taxon>
        <taxon>Bacteroidota</taxon>
        <taxon>Flavobacteriia</taxon>
        <taxon>Flavobacteriales</taxon>
        <taxon>Flavobacteriaceae</taxon>
        <taxon>Flavobacterium</taxon>
    </lineage>
</organism>
<protein>
    <recommendedName>
        <fullName evidence="3">Secretion system C-terminal sorting domain-containing protein</fullName>
    </recommendedName>
</protein>
<reference evidence="1" key="1">
    <citation type="submission" date="2020-11" db="EMBL/GenBank/DDBJ databases">
        <title>Genome of Flavobacterium soyangense.</title>
        <authorList>
            <person name="Liu Q."/>
            <person name="Xin Y.-H."/>
        </authorList>
    </citation>
    <scope>NUCLEOTIDE SEQUENCE</scope>
    <source>
        <strain evidence="1">CGMCC 1.13493</strain>
    </source>
</reference>
<evidence type="ECO:0008006" key="3">
    <source>
        <dbReference type="Google" id="ProtNLM"/>
    </source>
</evidence>
<accession>A0A930XZQ9</accession>